<feature type="region of interest" description="Disordered" evidence="5">
    <location>
        <begin position="168"/>
        <end position="211"/>
    </location>
</feature>
<dbReference type="GO" id="GO:0016559">
    <property type="term" value="P:peroxisome fission"/>
    <property type="evidence" value="ECO:0007669"/>
    <property type="project" value="InterPro"/>
</dbReference>
<sequence>MAHPAAPRRAAVAPLPKQLANFTNSTDGLDLTLRLIQAVTVVAAHLLVVDNVAVERCWIAVSQLALARRYLRFFCFLDCFYKAHGLVTGSSTSGAPSLLKMMEIFESTCLGLYFVTENMTMLHDMDIWLVPWYTPVLMEANKLWLYAIVLSIARTMWKLLSSGGQSVAPTGSSNSTSQETGASNNNNNNGGEKREEEEEEKEAPSSPESAPSTVRLLRRLVVDSCDLTLPASFLGWVPLGDFGVGVAMVVSSLLAWPDLWAATQRH</sequence>
<organism evidence="6 7">
    <name type="scientific">Hapsidospora chrysogenum (strain ATCC 11550 / CBS 779.69 / DSM 880 / IAM 14645 / JCM 23072 / IMI 49137)</name>
    <name type="common">Acremonium chrysogenum</name>
    <dbReference type="NCBI Taxonomy" id="857340"/>
    <lineage>
        <taxon>Eukaryota</taxon>
        <taxon>Fungi</taxon>
        <taxon>Dikarya</taxon>
        <taxon>Ascomycota</taxon>
        <taxon>Pezizomycotina</taxon>
        <taxon>Sordariomycetes</taxon>
        <taxon>Hypocreomycetidae</taxon>
        <taxon>Hypocreales</taxon>
        <taxon>Bionectriaceae</taxon>
        <taxon>Hapsidospora</taxon>
    </lineage>
</organism>
<protein>
    <recommendedName>
        <fullName evidence="8">Peroxisomal membrane protein-like protein</fullName>
    </recommendedName>
</protein>
<keyword evidence="2" id="KW-0472">Membrane</keyword>
<dbReference type="GO" id="GO:0005778">
    <property type="term" value="C:peroxisomal membrane"/>
    <property type="evidence" value="ECO:0007669"/>
    <property type="project" value="UniProtKB-SubCell"/>
</dbReference>
<evidence type="ECO:0000256" key="1">
    <source>
        <dbReference type="ARBA" id="ARBA00022593"/>
    </source>
</evidence>
<evidence type="ECO:0000313" key="6">
    <source>
        <dbReference type="EMBL" id="KFH42503.1"/>
    </source>
</evidence>
<dbReference type="OrthoDB" id="3636394at2759"/>
<dbReference type="AlphaFoldDB" id="A0A086SZH1"/>
<accession>A0A086SZH1</accession>
<feature type="compositionally biased region" description="Polar residues" evidence="5">
    <location>
        <begin position="168"/>
        <end position="180"/>
    </location>
</feature>
<dbReference type="InterPro" id="IPR008733">
    <property type="entry name" value="PEX11"/>
</dbReference>
<evidence type="ECO:0000256" key="5">
    <source>
        <dbReference type="SAM" id="MobiDB-lite"/>
    </source>
</evidence>
<reference evidence="7" key="1">
    <citation type="journal article" date="2014" name="Genome Announc.">
        <title>Genome sequence and annotation of Acremonium chrysogenum, producer of the beta-lactam antibiotic cephalosporin C.</title>
        <authorList>
            <person name="Terfehr D."/>
            <person name="Dahlmann T.A."/>
            <person name="Specht T."/>
            <person name="Zadra I."/>
            <person name="Kuernsteiner H."/>
            <person name="Kueck U."/>
        </authorList>
    </citation>
    <scope>NUCLEOTIDE SEQUENCE [LARGE SCALE GENOMIC DNA]</scope>
    <source>
        <strain evidence="7">ATCC 11550 / CBS 779.69 / DSM 880 / IAM 14645 / JCM 23072 / IMI 49137</strain>
    </source>
</reference>
<dbReference type="HOGENOM" id="CLU_049216_1_1_1"/>
<gene>
    <name evidence="6" type="ORF">ACRE_067470</name>
</gene>
<comment type="caution">
    <text evidence="6">The sequence shown here is derived from an EMBL/GenBank/DDBJ whole genome shotgun (WGS) entry which is preliminary data.</text>
</comment>
<keyword evidence="1" id="KW-0962">Peroxisome biogenesis</keyword>
<dbReference type="Pfam" id="PF05648">
    <property type="entry name" value="PEX11"/>
    <property type="match status" value="1"/>
</dbReference>
<name>A0A086SZH1_HAPC1</name>
<evidence type="ECO:0000256" key="4">
    <source>
        <dbReference type="ARBA" id="ARBA00046271"/>
    </source>
</evidence>
<feature type="compositionally biased region" description="Low complexity" evidence="5">
    <location>
        <begin position="181"/>
        <end position="190"/>
    </location>
</feature>
<evidence type="ECO:0000256" key="2">
    <source>
        <dbReference type="ARBA" id="ARBA00023136"/>
    </source>
</evidence>
<dbReference type="PANTHER" id="PTHR12652:SF23">
    <property type="entry name" value="MICROBODY (PEROXISOME) PROLIFERATION PROTEIN PEROXIN 11B (EUROFUNG)"/>
    <property type="match status" value="1"/>
</dbReference>
<dbReference type="EMBL" id="JPKY01000092">
    <property type="protein sequence ID" value="KFH42503.1"/>
    <property type="molecule type" value="Genomic_DNA"/>
</dbReference>
<evidence type="ECO:0008006" key="8">
    <source>
        <dbReference type="Google" id="ProtNLM"/>
    </source>
</evidence>
<proteinExistence type="predicted"/>
<dbReference type="PANTHER" id="PTHR12652">
    <property type="entry name" value="PEROXISOMAL BIOGENESIS FACTOR 11"/>
    <property type="match status" value="1"/>
</dbReference>
<comment type="subcellular location">
    <subcellularLocation>
        <location evidence="4">Peroxisome membrane</location>
    </subcellularLocation>
</comment>
<evidence type="ECO:0000313" key="7">
    <source>
        <dbReference type="Proteomes" id="UP000029964"/>
    </source>
</evidence>
<dbReference type="Proteomes" id="UP000029964">
    <property type="component" value="Unassembled WGS sequence"/>
</dbReference>
<keyword evidence="7" id="KW-1185">Reference proteome</keyword>
<evidence type="ECO:0000256" key="3">
    <source>
        <dbReference type="ARBA" id="ARBA00023140"/>
    </source>
</evidence>
<keyword evidence="3" id="KW-0576">Peroxisome</keyword>